<keyword evidence="2" id="KW-1185">Reference proteome</keyword>
<proteinExistence type="predicted"/>
<accession>A0ABP4H8I4</accession>
<dbReference type="EMBL" id="BAAAIH010000001">
    <property type="protein sequence ID" value="GAA1250021.1"/>
    <property type="molecule type" value="Genomic_DNA"/>
</dbReference>
<organism evidence="1 2">
    <name type="scientific">Streptomyces javensis</name>
    <dbReference type="NCBI Taxonomy" id="114698"/>
    <lineage>
        <taxon>Bacteria</taxon>
        <taxon>Bacillati</taxon>
        <taxon>Actinomycetota</taxon>
        <taxon>Actinomycetes</taxon>
        <taxon>Kitasatosporales</taxon>
        <taxon>Streptomycetaceae</taxon>
        <taxon>Streptomyces</taxon>
        <taxon>Streptomyces violaceusniger group</taxon>
    </lineage>
</organism>
<protein>
    <submittedName>
        <fullName evidence="1">Uncharacterized protein</fullName>
    </submittedName>
</protein>
<name>A0ABP4H8I4_9ACTN</name>
<sequence length="114" mass="12452">MPTRTGSVPPPSSCLLGARELGRPRSHPTLFDIHARHWVPYVLAPECVAKGPRPATEGLWRVPAKSPYGSVSIRTLSRLAWPGLADETTCACLMATNHRRDQGMPPSATQWKGQ</sequence>
<dbReference type="Proteomes" id="UP001500282">
    <property type="component" value="Unassembled WGS sequence"/>
</dbReference>
<comment type="caution">
    <text evidence="1">The sequence shown here is derived from an EMBL/GenBank/DDBJ whole genome shotgun (WGS) entry which is preliminary data.</text>
</comment>
<gene>
    <name evidence="1" type="ORF">GCM10009579_04710</name>
</gene>
<evidence type="ECO:0000313" key="2">
    <source>
        <dbReference type="Proteomes" id="UP001500282"/>
    </source>
</evidence>
<reference evidence="2" key="1">
    <citation type="journal article" date="2019" name="Int. J. Syst. Evol. Microbiol.">
        <title>The Global Catalogue of Microorganisms (GCM) 10K type strain sequencing project: providing services to taxonomists for standard genome sequencing and annotation.</title>
        <authorList>
            <consortium name="The Broad Institute Genomics Platform"/>
            <consortium name="The Broad Institute Genome Sequencing Center for Infectious Disease"/>
            <person name="Wu L."/>
            <person name="Ma J."/>
        </authorList>
    </citation>
    <scope>NUCLEOTIDE SEQUENCE [LARGE SCALE GENOMIC DNA]</scope>
    <source>
        <strain evidence="2">JCM 11448</strain>
    </source>
</reference>
<evidence type="ECO:0000313" key="1">
    <source>
        <dbReference type="EMBL" id="GAA1250021.1"/>
    </source>
</evidence>